<dbReference type="PANTHER" id="PTHR12992:SF11">
    <property type="entry name" value="MITOCHONDRIAL COENZYME A DIPHOSPHATASE NUDT8"/>
    <property type="match status" value="1"/>
</dbReference>
<dbReference type="EMBL" id="BAAASR010000025">
    <property type="protein sequence ID" value="GAA2507588.1"/>
    <property type="molecule type" value="Genomic_DNA"/>
</dbReference>
<accession>A0ABP5ZZ47</accession>
<feature type="region of interest" description="Disordered" evidence="7">
    <location>
        <begin position="1"/>
        <end position="205"/>
    </location>
</feature>
<dbReference type="InterPro" id="IPR000086">
    <property type="entry name" value="NUDIX_hydrolase_dom"/>
</dbReference>
<keyword evidence="3" id="KW-0479">Metal-binding</keyword>
<comment type="cofactor">
    <cofactor evidence="1">
        <name>Mn(2+)</name>
        <dbReference type="ChEBI" id="CHEBI:29035"/>
    </cofactor>
</comment>
<evidence type="ECO:0000313" key="9">
    <source>
        <dbReference type="EMBL" id="GAA2507588.1"/>
    </source>
</evidence>
<evidence type="ECO:0000256" key="5">
    <source>
        <dbReference type="ARBA" id="ARBA00022842"/>
    </source>
</evidence>
<keyword evidence="10" id="KW-1185">Reference proteome</keyword>
<evidence type="ECO:0000256" key="6">
    <source>
        <dbReference type="ARBA" id="ARBA00023211"/>
    </source>
</evidence>
<comment type="caution">
    <text evidence="9">The sequence shown here is derived from an EMBL/GenBank/DDBJ whole genome shotgun (WGS) entry which is preliminary data.</text>
</comment>
<dbReference type="SUPFAM" id="SSF55811">
    <property type="entry name" value="Nudix"/>
    <property type="match status" value="1"/>
</dbReference>
<feature type="compositionally biased region" description="Low complexity" evidence="7">
    <location>
        <begin position="61"/>
        <end position="72"/>
    </location>
</feature>
<keyword evidence="4" id="KW-0378">Hydrolase</keyword>
<protein>
    <recommendedName>
        <fullName evidence="8">Nudix hydrolase domain-containing protein</fullName>
    </recommendedName>
</protein>
<feature type="domain" description="Nudix hydrolase" evidence="8">
    <location>
        <begin position="236"/>
        <end position="381"/>
    </location>
</feature>
<dbReference type="InterPro" id="IPR015797">
    <property type="entry name" value="NUDIX_hydrolase-like_dom_sf"/>
</dbReference>
<evidence type="ECO:0000259" key="8">
    <source>
        <dbReference type="PROSITE" id="PS51462"/>
    </source>
</evidence>
<feature type="compositionally biased region" description="Basic and acidic residues" evidence="7">
    <location>
        <begin position="1"/>
        <end position="27"/>
    </location>
</feature>
<gene>
    <name evidence="9" type="ORF">GCM10010393_45510</name>
</gene>
<sequence>MTRAEEHPYDRDRNRDRDRDRPARPADPRPTTTPPGIEPTAPRTPHRRPAPTAGGRETVTATAVAPGAAPAAAPAPPGAPLAQAAIPRATPAQQAAHPGAPSRPERPAPQAAPAQQAAHPGAPSRPERPAPQAAPVQQSAPAPQAALPDAPDRPGTSGTAHPDAPDRPGTSGTDCPGAHARAGTEVRPGTGATGWDRAGSVAVSEEGLPEWLEPVARAARTVAPEQLSRFLPPERGGRQSAVLILFGEGDHGPELLLMERAGSLRSHPGQLSFPGGALDPEDGDPEADGLLRAALREAEEETGLDPAGVQIFGVLPRLYIPVSGFVVAPVLAWWRSPSPFRAVDPAETARVFTVPVAHLTNPANRATSVHPSGHRGPAFMVESALVWGFTAGVIDRIIHFAGWEQPWDHGKQVPLDWRS</sequence>
<dbReference type="InterPro" id="IPR045121">
    <property type="entry name" value="CoAse"/>
</dbReference>
<dbReference type="PANTHER" id="PTHR12992">
    <property type="entry name" value="NUDIX HYDROLASE"/>
    <property type="match status" value="1"/>
</dbReference>
<keyword evidence="5" id="KW-0460">Magnesium</keyword>
<evidence type="ECO:0000256" key="7">
    <source>
        <dbReference type="SAM" id="MobiDB-lite"/>
    </source>
</evidence>
<evidence type="ECO:0000313" key="10">
    <source>
        <dbReference type="Proteomes" id="UP001499942"/>
    </source>
</evidence>
<proteinExistence type="predicted"/>
<evidence type="ECO:0000256" key="2">
    <source>
        <dbReference type="ARBA" id="ARBA00001946"/>
    </source>
</evidence>
<organism evidence="9 10">
    <name type="scientific">Streptomyces gobitricini</name>
    <dbReference type="NCBI Taxonomy" id="68211"/>
    <lineage>
        <taxon>Bacteria</taxon>
        <taxon>Bacillati</taxon>
        <taxon>Actinomycetota</taxon>
        <taxon>Actinomycetes</taxon>
        <taxon>Kitasatosporales</taxon>
        <taxon>Streptomycetaceae</taxon>
        <taxon>Streptomyces</taxon>
    </lineage>
</organism>
<dbReference type="Pfam" id="PF00293">
    <property type="entry name" value="NUDIX"/>
    <property type="match status" value="1"/>
</dbReference>
<name>A0ABP5ZZ47_9ACTN</name>
<dbReference type="Gene3D" id="3.90.79.10">
    <property type="entry name" value="Nucleoside Triphosphate Pyrophosphohydrolase"/>
    <property type="match status" value="1"/>
</dbReference>
<evidence type="ECO:0000256" key="1">
    <source>
        <dbReference type="ARBA" id="ARBA00001936"/>
    </source>
</evidence>
<reference evidence="10" key="1">
    <citation type="journal article" date="2019" name="Int. J. Syst. Evol. Microbiol.">
        <title>The Global Catalogue of Microorganisms (GCM) 10K type strain sequencing project: providing services to taxonomists for standard genome sequencing and annotation.</title>
        <authorList>
            <consortium name="The Broad Institute Genomics Platform"/>
            <consortium name="The Broad Institute Genome Sequencing Center for Infectious Disease"/>
            <person name="Wu L."/>
            <person name="Ma J."/>
        </authorList>
    </citation>
    <scope>NUCLEOTIDE SEQUENCE [LARGE SCALE GENOMIC DNA]</scope>
    <source>
        <strain evidence="10">JCM 5062</strain>
    </source>
</reference>
<evidence type="ECO:0000256" key="4">
    <source>
        <dbReference type="ARBA" id="ARBA00022801"/>
    </source>
</evidence>
<dbReference type="PROSITE" id="PS51462">
    <property type="entry name" value="NUDIX"/>
    <property type="match status" value="1"/>
</dbReference>
<keyword evidence="6" id="KW-0464">Manganese</keyword>
<evidence type="ECO:0000256" key="3">
    <source>
        <dbReference type="ARBA" id="ARBA00022723"/>
    </source>
</evidence>
<feature type="compositionally biased region" description="Low complexity" evidence="7">
    <location>
        <begin position="108"/>
        <end position="149"/>
    </location>
</feature>
<comment type="cofactor">
    <cofactor evidence="2">
        <name>Mg(2+)</name>
        <dbReference type="ChEBI" id="CHEBI:18420"/>
    </cofactor>
</comment>
<dbReference type="CDD" id="cd03426">
    <property type="entry name" value="NUDIX_CoAse_Nudt7"/>
    <property type="match status" value="1"/>
</dbReference>
<dbReference type="Proteomes" id="UP001499942">
    <property type="component" value="Unassembled WGS sequence"/>
</dbReference>